<keyword evidence="3" id="KW-1185">Reference proteome</keyword>
<reference evidence="2" key="1">
    <citation type="submission" date="2013-07" db="EMBL/GenBank/DDBJ databases">
        <authorList>
            <person name="McIlroy S."/>
        </authorList>
    </citation>
    <scope>NUCLEOTIDE SEQUENCE [LARGE SCALE GENOMIC DNA]</scope>
    <source>
        <strain evidence="2">Run_A_D11</strain>
    </source>
</reference>
<evidence type="ECO:0000256" key="1">
    <source>
        <dbReference type="SAM" id="MobiDB-lite"/>
    </source>
</evidence>
<evidence type="ECO:0000313" key="3">
    <source>
        <dbReference type="Proteomes" id="UP000035760"/>
    </source>
</evidence>
<feature type="region of interest" description="Disordered" evidence="1">
    <location>
        <begin position="1"/>
        <end position="27"/>
    </location>
</feature>
<feature type="compositionally biased region" description="Basic and acidic residues" evidence="1">
    <location>
        <begin position="1"/>
        <end position="18"/>
    </location>
</feature>
<dbReference type="EMBL" id="CBTJ020000022">
    <property type="protein sequence ID" value="CDI01585.1"/>
    <property type="molecule type" value="Genomic_DNA"/>
</dbReference>
<protein>
    <submittedName>
        <fullName evidence="2">Uncharacterized protein</fullName>
    </submittedName>
</protein>
<proteinExistence type="predicted"/>
<reference evidence="2" key="2">
    <citation type="submission" date="2014-03" db="EMBL/GenBank/DDBJ databases">
        <title>Candidatus Competibacter-lineage genomes retrieved from metagenomes reveal functional metabolic diversity.</title>
        <authorList>
            <person name="McIlroy S.J."/>
            <person name="Albertsen M."/>
            <person name="Andresen E.K."/>
            <person name="Saunders A.M."/>
            <person name="Kristiansen R."/>
            <person name="Stokholm-Bjerregaard M."/>
            <person name="Nielsen K.L."/>
            <person name="Nielsen P.H."/>
        </authorList>
    </citation>
    <scope>NUCLEOTIDE SEQUENCE</scope>
    <source>
        <strain evidence="2">Run_A_D11</strain>
    </source>
</reference>
<gene>
    <name evidence="2" type="ORF">BN873_170001</name>
</gene>
<name>W6M7D2_9GAMM</name>
<organism evidence="2 3">
    <name type="scientific">Candidatus Competibacter denitrificans Run_A_D11</name>
    <dbReference type="NCBI Taxonomy" id="1400863"/>
    <lineage>
        <taxon>Bacteria</taxon>
        <taxon>Pseudomonadati</taxon>
        <taxon>Pseudomonadota</taxon>
        <taxon>Gammaproteobacteria</taxon>
        <taxon>Candidatus Competibacteraceae</taxon>
        <taxon>Candidatus Competibacter</taxon>
    </lineage>
</organism>
<accession>W6M7D2</accession>
<comment type="caution">
    <text evidence="2">The sequence shown here is derived from an EMBL/GenBank/DDBJ whole genome shotgun (WGS) entry which is preliminary data.</text>
</comment>
<evidence type="ECO:0000313" key="2">
    <source>
        <dbReference type="EMBL" id="CDI01585.1"/>
    </source>
</evidence>
<dbReference type="Proteomes" id="UP000035760">
    <property type="component" value="Unassembled WGS sequence"/>
</dbReference>
<sequence length="61" mass="6571">MASKDPFDTLKSMREIQNKARGGPKPTSPNYCLGAAKFVAGKLIGLFKEKSHRSYAVAGSL</sequence>
<dbReference type="AlphaFoldDB" id="W6M7D2"/>